<name>A0ABN1VIX1_9PSEU</name>
<dbReference type="Proteomes" id="UP001500467">
    <property type="component" value="Unassembled WGS sequence"/>
</dbReference>
<proteinExistence type="predicted"/>
<evidence type="ECO:0008006" key="3">
    <source>
        <dbReference type="Google" id="ProtNLM"/>
    </source>
</evidence>
<organism evidence="1 2">
    <name type="scientific">Prauserella alba</name>
    <dbReference type="NCBI Taxonomy" id="176898"/>
    <lineage>
        <taxon>Bacteria</taxon>
        <taxon>Bacillati</taxon>
        <taxon>Actinomycetota</taxon>
        <taxon>Actinomycetes</taxon>
        <taxon>Pseudonocardiales</taxon>
        <taxon>Pseudonocardiaceae</taxon>
        <taxon>Prauserella</taxon>
    </lineage>
</organism>
<evidence type="ECO:0000313" key="2">
    <source>
        <dbReference type="Proteomes" id="UP001500467"/>
    </source>
</evidence>
<protein>
    <recommendedName>
        <fullName evidence="3">Excreted virulence factor EspC, type VII ESX diderm</fullName>
    </recommendedName>
</protein>
<accession>A0ABN1VIX1</accession>
<comment type="caution">
    <text evidence="1">The sequence shown here is derived from an EMBL/GenBank/DDBJ whole genome shotgun (WGS) entry which is preliminary data.</text>
</comment>
<sequence>MPGDGYDVDPLQLRDYADYVSKLSMSVTTIQYSAMYEGMNPEGFTGLLTPIGTACEQVRERILTSVFSMLQAKLNETGEGVRVAAKKYGLAEAETQEQVERAEDTGGHRVV</sequence>
<dbReference type="EMBL" id="BAAALM010000015">
    <property type="protein sequence ID" value="GAA1213514.1"/>
    <property type="molecule type" value="Genomic_DNA"/>
</dbReference>
<reference evidence="1 2" key="1">
    <citation type="journal article" date="2019" name="Int. J. Syst. Evol. Microbiol.">
        <title>The Global Catalogue of Microorganisms (GCM) 10K type strain sequencing project: providing services to taxonomists for standard genome sequencing and annotation.</title>
        <authorList>
            <consortium name="The Broad Institute Genomics Platform"/>
            <consortium name="The Broad Institute Genome Sequencing Center for Infectious Disease"/>
            <person name="Wu L."/>
            <person name="Ma J."/>
        </authorList>
    </citation>
    <scope>NUCLEOTIDE SEQUENCE [LARGE SCALE GENOMIC DNA]</scope>
    <source>
        <strain evidence="1 2">JCM 13022</strain>
    </source>
</reference>
<evidence type="ECO:0000313" key="1">
    <source>
        <dbReference type="EMBL" id="GAA1213514.1"/>
    </source>
</evidence>
<dbReference type="RefSeq" id="WP_253857788.1">
    <property type="nucleotide sequence ID" value="NZ_BAAALM010000015.1"/>
</dbReference>
<gene>
    <name evidence="1" type="ORF">GCM10009675_39100</name>
</gene>
<keyword evidence="2" id="KW-1185">Reference proteome</keyword>